<dbReference type="InterPro" id="IPR036237">
    <property type="entry name" value="Xyl_isomerase-like_sf"/>
</dbReference>
<dbReference type="HAMAP" id="MF_00697">
    <property type="entry name" value="UPF0276"/>
    <property type="match status" value="1"/>
</dbReference>
<organism evidence="2 3">
    <name type="scientific">Shewanella aestuarii</name>
    <dbReference type="NCBI Taxonomy" id="1028752"/>
    <lineage>
        <taxon>Bacteria</taxon>
        <taxon>Pseudomonadati</taxon>
        <taxon>Pseudomonadota</taxon>
        <taxon>Gammaproteobacteria</taxon>
        <taxon>Alteromonadales</taxon>
        <taxon>Shewanellaceae</taxon>
        <taxon>Shewanella</taxon>
    </lineage>
</organism>
<comment type="caution">
    <text evidence="2">The sequence shown here is derived from an EMBL/GenBank/DDBJ whole genome shotgun (WGS) entry which is preliminary data.</text>
</comment>
<comment type="similarity">
    <text evidence="1">Belongs to the UPF0276 family.</text>
</comment>
<accession>A0ABT0KXY4</accession>
<dbReference type="NCBIfam" id="NF003818">
    <property type="entry name" value="PRK05409.1"/>
    <property type="match status" value="1"/>
</dbReference>
<evidence type="ECO:0000256" key="1">
    <source>
        <dbReference type="HAMAP-Rule" id="MF_00697"/>
    </source>
</evidence>
<evidence type="ECO:0000313" key="2">
    <source>
        <dbReference type="EMBL" id="MCL1115861.1"/>
    </source>
</evidence>
<keyword evidence="3" id="KW-1185">Reference proteome</keyword>
<dbReference type="EMBL" id="JAKILK010000001">
    <property type="protein sequence ID" value="MCL1115861.1"/>
    <property type="molecule type" value="Genomic_DNA"/>
</dbReference>
<name>A0ABT0KXY4_9GAMM</name>
<reference evidence="2 3" key="1">
    <citation type="submission" date="2022-01" db="EMBL/GenBank/DDBJ databases">
        <title>Whole genome-based taxonomy of the Shewanellaceae.</title>
        <authorList>
            <person name="Martin-Rodriguez A.J."/>
        </authorList>
    </citation>
    <scope>NUCLEOTIDE SEQUENCE [LARGE SCALE GENOMIC DNA]</scope>
    <source>
        <strain evidence="2 3">JCM 17801</strain>
    </source>
</reference>
<dbReference type="PANTHER" id="PTHR42194">
    <property type="entry name" value="UPF0276 PROTEIN HI_1600"/>
    <property type="match status" value="1"/>
</dbReference>
<proteinExistence type="inferred from homology"/>
<dbReference type="Pfam" id="PF05114">
    <property type="entry name" value="MbnB_TglH_ChrH"/>
    <property type="match status" value="1"/>
</dbReference>
<sequence length="314" mass="36064">MPDTRIKEDFLGFGLGLRTDHFEHILQHQPDIDWFEVLSENYLVAGGKPRYYLEAIAEQYPVVMHGVSMSIGSTDPLDMDYLKALKTLSNDIQPKWISDHICWTSIHGINSHDLLPLPYTEETVNHVAERVRIVQDFLGRRMLLENVSSYLSYQDSTMDEWDFLSQVAESADCLILLDINNIYVSARNHHFNPLDYLKKIDPRRVQQFHLAGHSDFGDYVIDTHDHDVPPSVWTLYQAALERFGPVSTMIERDANIPEFPALYQELLEAKHIAELTLPENAELARSSFGTRSLDGLNKQISTHYVSQQPVRAKQ</sequence>
<dbReference type="InterPro" id="IPR007801">
    <property type="entry name" value="MbnB/TglH/ChrH"/>
</dbReference>
<protein>
    <recommendedName>
        <fullName evidence="1">UPF0276 protein L2689_01190</fullName>
    </recommendedName>
</protein>
<dbReference type="SUPFAM" id="SSF51658">
    <property type="entry name" value="Xylose isomerase-like"/>
    <property type="match status" value="1"/>
</dbReference>
<evidence type="ECO:0000313" key="3">
    <source>
        <dbReference type="Proteomes" id="UP001203212"/>
    </source>
</evidence>
<dbReference type="Proteomes" id="UP001203212">
    <property type="component" value="Unassembled WGS sequence"/>
</dbReference>
<gene>
    <name evidence="2" type="ORF">L2689_01190</name>
</gene>
<dbReference type="PANTHER" id="PTHR42194:SF1">
    <property type="entry name" value="UPF0276 PROTEIN HI_1600"/>
    <property type="match status" value="1"/>
</dbReference>
<dbReference type="RefSeq" id="WP_188839557.1">
    <property type="nucleotide sequence ID" value="NZ_BMOT01000001.1"/>
</dbReference>
<dbReference type="Gene3D" id="3.20.20.150">
    <property type="entry name" value="Divalent-metal-dependent TIM barrel enzymes"/>
    <property type="match status" value="1"/>
</dbReference>